<evidence type="ECO:0000313" key="2">
    <source>
        <dbReference type="EMBL" id="MEQ2169492.1"/>
    </source>
</evidence>
<gene>
    <name evidence="2" type="ORF">GOODEAATRI_025730</name>
</gene>
<accession>A0ABV0NDL1</accession>
<sequence>YSYLLTSQLESQRIYWENKIVHLEKETAEEINNMKAKFKETLERCDNLEQRLGEISKEKQSLEKKYVLLLHEWLNSRVVKLSQELKEEQEMNRCLRANQTQLQTQLAEEERKGKESGKS</sequence>
<comment type="caution">
    <text evidence="2">The sequence shown here is derived from an EMBL/GenBank/DDBJ whole genome shotgun (WGS) entry which is preliminary data.</text>
</comment>
<organism evidence="2 3">
    <name type="scientific">Goodea atripinnis</name>
    <dbReference type="NCBI Taxonomy" id="208336"/>
    <lineage>
        <taxon>Eukaryota</taxon>
        <taxon>Metazoa</taxon>
        <taxon>Chordata</taxon>
        <taxon>Craniata</taxon>
        <taxon>Vertebrata</taxon>
        <taxon>Euteleostomi</taxon>
        <taxon>Actinopterygii</taxon>
        <taxon>Neopterygii</taxon>
        <taxon>Teleostei</taxon>
        <taxon>Neoteleostei</taxon>
        <taxon>Acanthomorphata</taxon>
        <taxon>Ovalentaria</taxon>
        <taxon>Atherinomorphae</taxon>
        <taxon>Cyprinodontiformes</taxon>
        <taxon>Goodeidae</taxon>
        <taxon>Goodea</taxon>
    </lineage>
</organism>
<dbReference type="Proteomes" id="UP001476798">
    <property type="component" value="Unassembled WGS sequence"/>
</dbReference>
<reference evidence="2 3" key="1">
    <citation type="submission" date="2021-06" db="EMBL/GenBank/DDBJ databases">
        <authorList>
            <person name="Palmer J.M."/>
        </authorList>
    </citation>
    <scope>NUCLEOTIDE SEQUENCE [LARGE SCALE GENOMIC DNA]</scope>
    <source>
        <strain evidence="2 3">GA_2019</strain>
        <tissue evidence="2">Muscle</tissue>
    </source>
</reference>
<keyword evidence="3" id="KW-1185">Reference proteome</keyword>
<dbReference type="PANTHER" id="PTHR24007:SF7">
    <property type="entry name" value="BRCA1-ASSOCIATED PROTEIN"/>
    <property type="match status" value="1"/>
</dbReference>
<feature type="non-terminal residue" evidence="2">
    <location>
        <position position="1"/>
    </location>
</feature>
<feature type="coiled-coil region" evidence="1">
    <location>
        <begin position="31"/>
        <end position="112"/>
    </location>
</feature>
<dbReference type="PANTHER" id="PTHR24007">
    <property type="entry name" value="BRCA1-ASSOCIATED PROTEIN"/>
    <property type="match status" value="1"/>
</dbReference>
<proteinExistence type="predicted"/>
<keyword evidence="1" id="KW-0175">Coiled coil</keyword>
<name>A0ABV0NDL1_9TELE</name>
<dbReference type="EMBL" id="JAHRIO010033054">
    <property type="protein sequence ID" value="MEQ2169492.1"/>
    <property type="molecule type" value="Genomic_DNA"/>
</dbReference>
<protein>
    <submittedName>
        <fullName evidence="2">Uncharacterized protein</fullName>
    </submittedName>
</protein>
<evidence type="ECO:0000313" key="3">
    <source>
        <dbReference type="Proteomes" id="UP001476798"/>
    </source>
</evidence>
<evidence type="ECO:0000256" key="1">
    <source>
        <dbReference type="SAM" id="Coils"/>
    </source>
</evidence>